<name>A0AA97PNG4_PYRO3</name>
<accession>A0AA97PNG4</accession>
<evidence type="ECO:0000256" key="1">
    <source>
        <dbReference type="SAM" id="MobiDB-lite"/>
    </source>
</evidence>
<feature type="compositionally biased region" description="Polar residues" evidence="1">
    <location>
        <begin position="90"/>
        <end position="113"/>
    </location>
</feature>
<evidence type="ECO:0000313" key="2">
    <source>
        <dbReference type="EMBL" id="ELQ41029.1"/>
    </source>
</evidence>
<organism evidence="2">
    <name type="scientific">Pyricularia oryzae (strain Y34)</name>
    <name type="common">Rice blast fungus</name>
    <name type="synonym">Magnaporthe oryzae</name>
    <dbReference type="NCBI Taxonomy" id="1143189"/>
    <lineage>
        <taxon>Eukaryota</taxon>
        <taxon>Fungi</taxon>
        <taxon>Dikarya</taxon>
        <taxon>Ascomycota</taxon>
        <taxon>Pezizomycotina</taxon>
        <taxon>Sordariomycetes</taxon>
        <taxon>Sordariomycetidae</taxon>
        <taxon>Magnaporthales</taxon>
        <taxon>Pyriculariaceae</taxon>
        <taxon>Pyricularia</taxon>
    </lineage>
</organism>
<proteinExistence type="predicted"/>
<sequence length="247" mass="27185">MQRNAAEREENAARFELVGTVQGAPTTQRKTPMLDNAALGPDIVVECDVCAFRLLEKEARFWKTDPQFYVAKEQGVYFSAPGRIQPPTPRASSRRNGSFQSTEASPGRGTSPSPERERLRARSCSRMPGVRDSNAMKALSRAHHSTGMSLSVSLRQQGWVQSLSGASGIHLEIQIWASPRDATRDTKGQALATLKDLQEHDRGMAMERPYKGPILSAKALGENVPSVNRTWPKGTGSRRIKIDGIDE</sequence>
<gene>
    <name evidence="2" type="ORF">OOU_Y34scaffold00308g40</name>
</gene>
<protein>
    <submittedName>
        <fullName evidence="2">Uncharacterized protein</fullName>
    </submittedName>
</protein>
<reference evidence="2" key="1">
    <citation type="journal article" date="2012" name="PLoS Genet.">
        <title>Comparative analysis of the genomes of two field isolates of the rice blast fungus Magnaporthe oryzae.</title>
        <authorList>
            <person name="Xue M."/>
            <person name="Yang J."/>
            <person name="Li Z."/>
            <person name="Hu S."/>
            <person name="Yao N."/>
            <person name="Dean R.A."/>
            <person name="Zhao W."/>
            <person name="Shen M."/>
            <person name="Zhang H."/>
            <person name="Li C."/>
            <person name="Liu L."/>
            <person name="Cao L."/>
            <person name="Xu X."/>
            <person name="Xing Y."/>
            <person name="Hsiang T."/>
            <person name="Zhang Z."/>
            <person name="Xu J.R."/>
            <person name="Peng Y.L."/>
        </authorList>
    </citation>
    <scope>NUCLEOTIDE SEQUENCE</scope>
    <source>
        <strain evidence="2">Y34</strain>
    </source>
</reference>
<dbReference type="AlphaFoldDB" id="A0AA97PNG4"/>
<feature type="region of interest" description="Disordered" evidence="1">
    <location>
        <begin position="225"/>
        <end position="247"/>
    </location>
</feature>
<dbReference type="EMBL" id="JH793419">
    <property type="protein sequence ID" value="ELQ41029.1"/>
    <property type="molecule type" value="Genomic_DNA"/>
</dbReference>
<feature type="region of interest" description="Disordered" evidence="1">
    <location>
        <begin position="79"/>
        <end position="132"/>
    </location>
</feature>
<dbReference type="Proteomes" id="UP000011086">
    <property type="component" value="Unassembled WGS sequence"/>
</dbReference>